<accession>A0A2S5R7D5</accession>
<dbReference type="InterPro" id="IPR042245">
    <property type="entry name" value="Tgt2/MlaC_sf"/>
</dbReference>
<dbReference type="Proteomes" id="UP000239425">
    <property type="component" value="Unassembled WGS sequence"/>
</dbReference>
<dbReference type="InterPro" id="IPR008869">
    <property type="entry name" value="MlaC/ttg2D"/>
</dbReference>
<feature type="signal peptide" evidence="1">
    <location>
        <begin position="1"/>
        <end position="22"/>
    </location>
</feature>
<proteinExistence type="predicted"/>
<keyword evidence="3" id="KW-1185">Reference proteome</keyword>
<dbReference type="AlphaFoldDB" id="A0A2S5R7D5"/>
<gene>
    <name evidence="2" type="ORF">HCUR_01297</name>
</gene>
<organism evidence="2 3">
    <name type="scientific">Holospora curviuscula</name>
    <dbReference type="NCBI Taxonomy" id="1082868"/>
    <lineage>
        <taxon>Bacteria</taxon>
        <taxon>Pseudomonadati</taxon>
        <taxon>Pseudomonadota</taxon>
        <taxon>Alphaproteobacteria</taxon>
        <taxon>Holosporales</taxon>
        <taxon>Holosporaceae</taxon>
        <taxon>Holospora</taxon>
    </lineage>
</organism>
<comment type="caution">
    <text evidence="2">The sequence shown here is derived from an EMBL/GenBank/DDBJ whole genome shotgun (WGS) entry which is preliminary data.</text>
</comment>
<protein>
    <submittedName>
        <fullName evidence="2">Toluene tolerance, Ttg2</fullName>
    </submittedName>
</protein>
<evidence type="ECO:0000313" key="2">
    <source>
        <dbReference type="EMBL" id="PPE03251.1"/>
    </source>
</evidence>
<reference evidence="2 3" key="1">
    <citation type="submission" date="2017-11" db="EMBL/GenBank/DDBJ databases">
        <title>Comparative genomic analysis of Holospora spp., intranuclear symbionts of paramecia.</title>
        <authorList>
            <person name="Garushyants S.K."/>
            <person name="Beliavskaya A."/>
            <person name="Malko D.B."/>
            <person name="Logacheva M.D."/>
            <person name="Rautian M.S."/>
            <person name="Gelfand M.S."/>
        </authorList>
    </citation>
    <scope>NUCLEOTIDE SEQUENCE [LARGE SCALE GENOMIC DNA]</scope>
    <source>
        <strain evidence="3">02AZ16</strain>
    </source>
</reference>
<dbReference type="EMBL" id="PHHC01000123">
    <property type="protein sequence ID" value="PPE03251.1"/>
    <property type="molecule type" value="Genomic_DNA"/>
</dbReference>
<dbReference type="Gene3D" id="3.10.450.710">
    <property type="entry name" value="Tgt2/MlaC"/>
    <property type="match status" value="1"/>
</dbReference>
<feature type="chain" id="PRO_5015621883" evidence="1">
    <location>
        <begin position="23"/>
        <end position="213"/>
    </location>
</feature>
<dbReference type="RefSeq" id="WP_104207224.1">
    <property type="nucleotide sequence ID" value="NZ_PHHC01000123.1"/>
</dbReference>
<name>A0A2S5R7D5_9PROT</name>
<dbReference type="Pfam" id="PF05494">
    <property type="entry name" value="MlaC"/>
    <property type="match status" value="1"/>
</dbReference>
<sequence length="213" mass="24095">MFSFKTLVVLCTCFALSSPVSSTNIEKNNSLDTTKAREEAINCVQRFGTELVELLSKQAPFSDVQQLVQKNFDMNKMAQHCCPLKYKLISPEQRDLYEERFSTSVCKAYHNILKKYYTPKGNTEEHFKIDASKSKCYPGRGGISCTVVTDVFASNGARISVKWLSRGGKIENFVVEGTDMRAAKKRDMKTRYKQSGSDFTKFLENILESSETA</sequence>
<evidence type="ECO:0000256" key="1">
    <source>
        <dbReference type="SAM" id="SignalP"/>
    </source>
</evidence>
<keyword evidence="1" id="KW-0732">Signal</keyword>
<dbReference type="OrthoDB" id="8479159at2"/>
<evidence type="ECO:0000313" key="3">
    <source>
        <dbReference type="Proteomes" id="UP000239425"/>
    </source>
</evidence>